<reference evidence="1 2" key="1">
    <citation type="submission" date="2018-09" db="EMBL/GenBank/DDBJ databases">
        <title>Mesorhizobium carmichaelinearum sp. nov. isolated from Carmichaelinea spp. root nodules in New Zealand.</title>
        <authorList>
            <person name="De Meyer S.E."/>
        </authorList>
    </citation>
    <scope>NUCLEOTIDE SEQUENCE [LARGE SCALE GENOMIC DNA]</scope>
    <source>
        <strain evidence="1 2">ICMP19557</strain>
    </source>
</reference>
<proteinExistence type="predicted"/>
<name>A0A3A5KNI1_9HYPH</name>
<comment type="caution">
    <text evidence="1">The sequence shown here is derived from an EMBL/GenBank/DDBJ whole genome shotgun (WGS) entry which is preliminary data.</text>
</comment>
<dbReference type="Proteomes" id="UP000272706">
    <property type="component" value="Unassembled WGS sequence"/>
</dbReference>
<sequence length="103" mass="11603">MFKRSISRDRIGVDVAHFAIMSDGRHKVMGSASMTARLWIAQTKIGNEQPPATASCRDCVTEWLALITQLASAFREFVAPRYRPELHYMRGPGPACARRVRAR</sequence>
<keyword evidence="2" id="KW-1185">Reference proteome</keyword>
<evidence type="ECO:0000313" key="1">
    <source>
        <dbReference type="EMBL" id="RJT37539.1"/>
    </source>
</evidence>
<evidence type="ECO:0000313" key="2">
    <source>
        <dbReference type="Proteomes" id="UP000272706"/>
    </source>
</evidence>
<accession>A0A3A5KNI1</accession>
<organism evidence="1 2">
    <name type="scientific">Mesorhizobium waimense</name>
    <dbReference type="NCBI Taxonomy" id="1300307"/>
    <lineage>
        <taxon>Bacteria</taxon>
        <taxon>Pseudomonadati</taxon>
        <taxon>Pseudomonadota</taxon>
        <taxon>Alphaproteobacteria</taxon>
        <taxon>Hyphomicrobiales</taxon>
        <taxon>Phyllobacteriaceae</taxon>
        <taxon>Mesorhizobium</taxon>
    </lineage>
</organism>
<dbReference type="AlphaFoldDB" id="A0A3A5KNI1"/>
<gene>
    <name evidence="1" type="ORF">D3227_18100</name>
</gene>
<dbReference type="EMBL" id="QZWZ01000013">
    <property type="protein sequence ID" value="RJT37539.1"/>
    <property type="molecule type" value="Genomic_DNA"/>
</dbReference>
<protein>
    <submittedName>
        <fullName evidence="1">Uncharacterized protein</fullName>
    </submittedName>
</protein>